<proteinExistence type="predicted"/>
<dbReference type="AlphaFoldDB" id="A0A9D2DS92"/>
<dbReference type="EMBL" id="DXBU01000068">
    <property type="protein sequence ID" value="HIZ22145.1"/>
    <property type="molecule type" value="Genomic_DNA"/>
</dbReference>
<comment type="caution">
    <text evidence="1">The sequence shown here is derived from an EMBL/GenBank/DDBJ whole genome shotgun (WGS) entry which is preliminary data.</text>
</comment>
<dbReference type="Proteomes" id="UP000824041">
    <property type="component" value="Unassembled WGS sequence"/>
</dbReference>
<accession>A0A9D2DS92</accession>
<evidence type="ECO:0000313" key="2">
    <source>
        <dbReference type="Proteomes" id="UP000824041"/>
    </source>
</evidence>
<name>A0A9D2DS92_9FIRM</name>
<sequence>MMEYFTPKLWLGMTATPDKRDDHLEGR</sequence>
<evidence type="ECO:0000313" key="1">
    <source>
        <dbReference type="EMBL" id="HIZ22145.1"/>
    </source>
</evidence>
<reference evidence="1" key="2">
    <citation type="submission" date="2021-04" db="EMBL/GenBank/DDBJ databases">
        <authorList>
            <person name="Gilroy R."/>
        </authorList>
    </citation>
    <scope>NUCLEOTIDE SEQUENCE</scope>
    <source>
        <strain evidence="1">14324</strain>
    </source>
</reference>
<gene>
    <name evidence="1" type="ORF">IAA21_05015</name>
</gene>
<protein>
    <submittedName>
        <fullName evidence="1">Uncharacterized protein</fullName>
    </submittedName>
</protein>
<organism evidence="1 2">
    <name type="scientific">Candidatus Blautia faecigallinarum</name>
    <dbReference type="NCBI Taxonomy" id="2838488"/>
    <lineage>
        <taxon>Bacteria</taxon>
        <taxon>Bacillati</taxon>
        <taxon>Bacillota</taxon>
        <taxon>Clostridia</taxon>
        <taxon>Lachnospirales</taxon>
        <taxon>Lachnospiraceae</taxon>
        <taxon>Blautia</taxon>
    </lineage>
</organism>
<reference evidence="1" key="1">
    <citation type="journal article" date="2021" name="PeerJ">
        <title>Extensive microbial diversity within the chicken gut microbiome revealed by metagenomics and culture.</title>
        <authorList>
            <person name="Gilroy R."/>
            <person name="Ravi A."/>
            <person name="Getino M."/>
            <person name="Pursley I."/>
            <person name="Horton D.L."/>
            <person name="Alikhan N.F."/>
            <person name="Baker D."/>
            <person name="Gharbi K."/>
            <person name="Hall N."/>
            <person name="Watson M."/>
            <person name="Adriaenssens E.M."/>
            <person name="Foster-Nyarko E."/>
            <person name="Jarju S."/>
            <person name="Secka A."/>
            <person name="Antonio M."/>
            <person name="Oren A."/>
            <person name="Chaudhuri R.R."/>
            <person name="La Ragione R."/>
            <person name="Hildebrand F."/>
            <person name="Pallen M.J."/>
        </authorList>
    </citation>
    <scope>NUCLEOTIDE SEQUENCE</scope>
    <source>
        <strain evidence="1">14324</strain>
    </source>
</reference>